<comment type="subcellular location">
    <subcellularLocation>
        <location evidence="1">Membrane</location>
        <topology evidence="1">Multi-pass membrane protein</topology>
    </subcellularLocation>
</comment>
<keyword evidence="7" id="KW-0924">Ammonia transport</keyword>
<keyword evidence="5" id="KW-1133">Transmembrane helix</keyword>
<evidence type="ECO:0000259" key="9">
    <source>
        <dbReference type="Pfam" id="PF00909"/>
    </source>
</evidence>
<feature type="region of interest" description="Disordered" evidence="8">
    <location>
        <begin position="120"/>
        <end position="169"/>
    </location>
</feature>
<name>A0A0G4GS74_9ALVE</name>
<sequence>MGIPSTPKLTAGLSALFVSFYLTGKWNLVDCGTGILALFASKLLKEKLFIDDPVDAIPVHLVGGSWGVLCVGLFPREGVDSVFFTGNFLQLGYQIAGLLALVAWTGGSCAVEDLEQQAHSGSPVATPTGNSAEFKRGGSADFAPHRMVSPKGPALAKQGTSQAKVRNKRSISWVDQGELRNAQAILSSSESADVLQKGEDDPVVGSAPEGQPCAAAEEVSVSEGKDEWAVPEDEDFCLPGPGRVAVTGEGMHED</sequence>
<evidence type="ECO:0000256" key="5">
    <source>
        <dbReference type="ARBA" id="ARBA00022989"/>
    </source>
</evidence>
<dbReference type="AlphaFoldDB" id="A0A0G4GS74"/>
<evidence type="ECO:0000256" key="3">
    <source>
        <dbReference type="ARBA" id="ARBA00022448"/>
    </source>
</evidence>
<accession>A0A0G4GS74</accession>
<dbReference type="GO" id="GO:0008519">
    <property type="term" value="F:ammonium channel activity"/>
    <property type="evidence" value="ECO:0007669"/>
    <property type="project" value="InterPro"/>
</dbReference>
<keyword evidence="6" id="KW-0472">Membrane</keyword>
<proteinExistence type="inferred from homology"/>
<gene>
    <name evidence="10" type="ORF">Cvel_23158</name>
</gene>
<dbReference type="PANTHER" id="PTHR11730:SF6">
    <property type="entry name" value="AMMONIUM TRANSPORTER"/>
    <property type="match status" value="1"/>
</dbReference>
<protein>
    <recommendedName>
        <fullName evidence="9">Ammonium transporter AmtB-like domain-containing protein</fullName>
    </recommendedName>
</protein>
<evidence type="ECO:0000256" key="7">
    <source>
        <dbReference type="ARBA" id="ARBA00023177"/>
    </source>
</evidence>
<evidence type="ECO:0000256" key="4">
    <source>
        <dbReference type="ARBA" id="ARBA00022692"/>
    </source>
</evidence>
<dbReference type="VEuPathDB" id="CryptoDB:Cvel_23158"/>
<keyword evidence="3" id="KW-0813">Transport</keyword>
<dbReference type="Pfam" id="PF00909">
    <property type="entry name" value="Ammonium_transp"/>
    <property type="match status" value="1"/>
</dbReference>
<organism evidence="10">
    <name type="scientific">Chromera velia CCMP2878</name>
    <dbReference type="NCBI Taxonomy" id="1169474"/>
    <lineage>
        <taxon>Eukaryota</taxon>
        <taxon>Sar</taxon>
        <taxon>Alveolata</taxon>
        <taxon>Colpodellida</taxon>
        <taxon>Chromeraceae</taxon>
        <taxon>Chromera</taxon>
    </lineage>
</organism>
<dbReference type="SUPFAM" id="SSF111352">
    <property type="entry name" value="Ammonium transporter"/>
    <property type="match status" value="1"/>
</dbReference>
<dbReference type="PANTHER" id="PTHR11730">
    <property type="entry name" value="AMMONIUM TRANSPORTER"/>
    <property type="match status" value="1"/>
</dbReference>
<reference evidence="10" key="1">
    <citation type="submission" date="2014-11" db="EMBL/GenBank/DDBJ databases">
        <authorList>
            <person name="Otto D Thomas"/>
            <person name="Naeem Raeece"/>
        </authorList>
    </citation>
    <scope>NUCLEOTIDE SEQUENCE</scope>
</reference>
<dbReference type="EMBL" id="CDMZ01001498">
    <property type="protein sequence ID" value="CEM33476.1"/>
    <property type="molecule type" value="Genomic_DNA"/>
</dbReference>
<dbReference type="Gene3D" id="1.10.3430.10">
    <property type="entry name" value="Ammonium transporter AmtB like domains"/>
    <property type="match status" value="1"/>
</dbReference>
<feature type="region of interest" description="Disordered" evidence="8">
    <location>
        <begin position="188"/>
        <end position="254"/>
    </location>
</feature>
<evidence type="ECO:0000313" key="10">
    <source>
        <dbReference type="EMBL" id="CEM33476.1"/>
    </source>
</evidence>
<keyword evidence="4" id="KW-0812">Transmembrane</keyword>
<evidence type="ECO:0000256" key="6">
    <source>
        <dbReference type="ARBA" id="ARBA00023136"/>
    </source>
</evidence>
<feature type="domain" description="Ammonium transporter AmtB-like" evidence="9">
    <location>
        <begin position="33"/>
        <end position="107"/>
    </location>
</feature>
<comment type="similarity">
    <text evidence="2">Belongs to the ammonia transporter channel (TC 1.A.11.2) family.</text>
</comment>
<dbReference type="InterPro" id="IPR024041">
    <property type="entry name" value="NH4_transpt_AmtB-like_dom"/>
</dbReference>
<dbReference type="GO" id="GO:0016020">
    <property type="term" value="C:membrane"/>
    <property type="evidence" value="ECO:0007669"/>
    <property type="project" value="UniProtKB-SubCell"/>
</dbReference>
<evidence type="ECO:0000256" key="1">
    <source>
        <dbReference type="ARBA" id="ARBA00004141"/>
    </source>
</evidence>
<evidence type="ECO:0000256" key="8">
    <source>
        <dbReference type="SAM" id="MobiDB-lite"/>
    </source>
</evidence>
<feature type="compositionally biased region" description="Polar residues" evidence="8">
    <location>
        <begin position="120"/>
        <end position="131"/>
    </location>
</feature>
<dbReference type="InterPro" id="IPR029020">
    <property type="entry name" value="Ammonium/urea_transptr"/>
</dbReference>
<evidence type="ECO:0000256" key="2">
    <source>
        <dbReference type="ARBA" id="ARBA00005887"/>
    </source>
</evidence>
<dbReference type="GO" id="GO:0097272">
    <property type="term" value="P:ammonium homeostasis"/>
    <property type="evidence" value="ECO:0007669"/>
    <property type="project" value="TreeGrafter"/>
</dbReference>